<dbReference type="EMBL" id="FO082049">
    <property type="protein sequence ID" value="CCE83708.1"/>
    <property type="molecule type" value="Genomic_DNA"/>
</dbReference>
<gene>
    <name evidence="2" type="primary">Piso0_004294</name>
    <name evidence="2" type="ORF">GNLVRS01_PISO0K13716g</name>
    <name evidence="3" type="ORF">GNLVRS01_PISO0L13717g</name>
</gene>
<dbReference type="Proteomes" id="UP000005222">
    <property type="component" value="Chromosome L"/>
</dbReference>
<evidence type="ECO:0000313" key="3">
    <source>
        <dbReference type="EMBL" id="CCE84739.1"/>
    </source>
</evidence>
<evidence type="ECO:0000313" key="2">
    <source>
        <dbReference type="EMBL" id="CCE83708.1"/>
    </source>
</evidence>
<keyword evidence="4" id="KW-1185">Reference proteome</keyword>
<protein>
    <submittedName>
        <fullName evidence="2">Piso0_004294 protein</fullName>
    </submittedName>
</protein>
<dbReference type="HOGENOM" id="CLU_097219_0_0_1"/>
<feature type="compositionally biased region" description="Low complexity" evidence="1">
    <location>
        <begin position="53"/>
        <end position="65"/>
    </location>
</feature>
<dbReference type="EMBL" id="FO082048">
    <property type="protein sequence ID" value="CCE84739.1"/>
    <property type="molecule type" value="Genomic_DNA"/>
</dbReference>
<accession>G8YB44</accession>
<dbReference type="InParanoid" id="G8YB44"/>
<evidence type="ECO:0000256" key="1">
    <source>
        <dbReference type="SAM" id="MobiDB-lite"/>
    </source>
</evidence>
<reference evidence="4" key="2">
    <citation type="journal article" date="2012" name="G3 (Bethesda)">
        <title>Pichia sorbitophila, an interspecies yeast hybrid reveals early steps of genome resolution following polyploidization.</title>
        <authorList>
            <person name="Leh Louis V."/>
            <person name="Despons L."/>
            <person name="Friedrich A."/>
            <person name="Martin T."/>
            <person name="Durrens P."/>
            <person name="Casaregola S."/>
            <person name="Neuveglise C."/>
            <person name="Fairhead C."/>
            <person name="Marck C."/>
            <person name="Cruz J.A."/>
            <person name="Straub M.L."/>
            <person name="Kugler V."/>
            <person name="Sacerdot C."/>
            <person name="Uzunov Z."/>
            <person name="Thierry A."/>
            <person name="Weiss S."/>
            <person name="Bleykasten C."/>
            <person name="De Montigny J."/>
            <person name="Jacques N."/>
            <person name="Jung P."/>
            <person name="Lemaire M."/>
            <person name="Mallet S."/>
            <person name="Morel G."/>
            <person name="Richard G.F."/>
            <person name="Sarkar A."/>
            <person name="Savel G."/>
            <person name="Schacherer J."/>
            <person name="Seret M.L."/>
            <person name="Talla E."/>
            <person name="Samson G."/>
            <person name="Jubin C."/>
            <person name="Poulain J."/>
            <person name="Vacherie B."/>
            <person name="Barbe V."/>
            <person name="Pelletier E."/>
            <person name="Sherman D.J."/>
            <person name="Westhof E."/>
            <person name="Weissenbach J."/>
            <person name="Baret P.V."/>
            <person name="Wincker P."/>
            <person name="Gaillardin C."/>
            <person name="Dujon B."/>
            <person name="Souciet J.L."/>
        </authorList>
    </citation>
    <scope>NUCLEOTIDE SEQUENCE [LARGE SCALE GENOMIC DNA]</scope>
    <source>
        <strain evidence="4">ATCC MYA-4447 / BCRC 22081 / CBS 7064 / NBRC 10061 / NRRL Y-12695</strain>
    </source>
</reference>
<name>G8YB44_PICSO</name>
<dbReference type="Proteomes" id="UP000005222">
    <property type="component" value="Chromosome K"/>
</dbReference>
<proteinExistence type="predicted"/>
<evidence type="ECO:0000313" key="4">
    <source>
        <dbReference type="Proteomes" id="UP000005222"/>
    </source>
</evidence>
<feature type="region of interest" description="Disordered" evidence="1">
    <location>
        <begin position="1"/>
        <end position="145"/>
    </location>
</feature>
<dbReference type="eggNOG" id="ENOG502SBM6">
    <property type="taxonomic scope" value="Eukaryota"/>
</dbReference>
<organism evidence="2 4">
    <name type="scientific">Pichia sorbitophila (strain ATCC MYA-4447 / BCRC 22081 / CBS 7064 / NBRC 10061 / NRRL Y-12695)</name>
    <name type="common">Hybrid yeast</name>
    <dbReference type="NCBI Taxonomy" id="559304"/>
    <lineage>
        <taxon>Eukaryota</taxon>
        <taxon>Fungi</taxon>
        <taxon>Dikarya</taxon>
        <taxon>Ascomycota</taxon>
        <taxon>Saccharomycotina</taxon>
        <taxon>Pichiomycetes</taxon>
        <taxon>Debaryomycetaceae</taxon>
        <taxon>Millerozyma</taxon>
    </lineage>
</organism>
<dbReference type="AlphaFoldDB" id="G8YB44"/>
<dbReference type="OrthoDB" id="20473at2759"/>
<sequence length="251" mass="28010">MAASLTEVGIHPKRKLNELEDITNNDGYHNGKKMRMNIRSIYMKSDASEPRQQRSPSPSDFSSSPTKPRRKSVSFKLSNDEYANSPLLTPEEDESDYYGETGVTSKSSAVSEDDEANGVVAANAPHSNDKTEKSTEGTNSEASVDLNKNPDYIALTSSLRLLSGSKVRIESEIVQLSNLLESHTSSSKEDLVQFFLKLINNDLNLPKQNKVIKSPLIEWEKYNGNLSNVHKECLETTERPIFKTLNLFGPR</sequence>
<reference evidence="2" key="1">
    <citation type="submission" date="2011-10" db="EMBL/GenBank/DDBJ databases">
        <authorList>
            <person name="Genoscope - CEA"/>
        </authorList>
    </citation>
    <scope>NUCLEOTIDE SEQUENCE</scope>
</reference>